<accession>A0A0D3JPM1</accession>
<evidence type="ECO:0000313" key="1">
    <source>
        <dbReference type="EnsemblProtists" id="EOD25456"/>
    </source>
</evidence>
<dbReference type="RefSeq" id="XP_005777885.1">
    <property type="nucleotide sequence ID" value="XM_005777828.1"/>
</dbReference>
<evidence type="ECO:0000313" key="2">
    <source>
        <dbReference type="Proteomes" id="UP000013827"/>
    </source>
</evidence>
<sequence length="362" mass="39037">MLGYGSHSARFSGEAAKAAKVASAQGSLGFSGDSGRMGLRQIKIAAGAARLGRAVRAWAGEDQRKKGFFRASAIPSGVEPWEFYAGLALLLASNFGVVALVAAGRVSPGSMPPINVFTDIANAAMESKVASGEVQPVMATFWAQSFWAELLGQYLQAGERPEVFVGHWCEADPARTGWCLQAKADALSRLRGGMVRGADSGGGAVRPGRCAHAPRMLAGRTPRRVLAELPFAEARSMARAMGMSSREEWDDYDCPGAYRLPKDPDVAWSAEWQGWEDWLGVTLPFAAAREVVRGLGLESEQQYAELRKAGADLERVSAEAWNSGHALKVRQAAAAVDTGRLPARPDLVYREEWRGWEDWLGK</sequence>
<dbReference type="Proteomes" id="UP000013827">
    <property type="component" value="Unassembled WGS sequence"/>
</dbReference>
<name>A0A0D3JPM1_EMIH1</name>
<dbReference type="EnsemblProtists" id="EOD25456">
    <property type="protein sequence ID" value="EOD25456"/>
    <property type="gene ID" value="EMIHUDRAFT_237681"/>
</dbReference>
<protein>
    <recommendedName>
        <fullName evidence="3">Sulfotransferase domain-containing protein</fullName>
    </recommendedName>
</protein>
<organism evidence="1 2">
    <name type="scientific">Emiliania huxleyi (strain CCMP1516)</name>
    <dbReference type="NCBI Taxonomy" id="280463"/>
    <lineage>
        <taxon>Eukaryota</taxon>
        <taxon>Haptista</taxon>
        <taxon>Haptophyta</taxon>
        <taxon>Prymnesiophyceae</taxon>
        <taxon>Isochrysidales</taxon>
        <taxon>Noelaerhabdaceae</taxon>
        <taxon>Emiliania</taxon>
    </lineage>
</organism>
<evidence type="ECO:0008006" key="3">
    <source>
        <dbReference type="Google" id="ProtNLM"/>
    </source>
</evidence>
<reference evidence="2" key="1">
    <citation type="journal article" date="2013" name="Nature">
        <title>Pan genome of the phytoplankton Emiliania underpins its global distribution.</title>
        <authorList>
            <person name="Read B.A."/>
            <person name="Kegel J."/>
            <person name="Klute M.J."/>
            <person name="Kuo A."/>
            <person name="Lefebvre S.C."/>
            <person name="Maumus F."/>
            <person name="Mayer C."/>
            <person name="Miller J."/>
            <person name="Monier A."/>
            <person name="Salamov A."/>
            <person name="Young J."/>
            <person name="Aguilar M."/>
            <person name="Claverie J.M."/>
            <person name="Frickenhaus S."/>
            <person name="Gonzalez K."/>
            <person name="Herman E.K."/>
            <person name="Lin Y.C."/>
            <person name="Napier J."/>
            <person name="Ogata H."/>
            <person name="Sarno A.F."/>
            <person name="Shmutz J."/>
            <person name="Schroeder D."/>
            <person name="de Vargas C."/>
            <person name="Verret F."/>
            <person name="von Dassow P."/>
            <person name="Valentin K."/>
            <person name="Van de Peer Y."/>
            <person name="Wheeler G."/>
            <person name="Dacks J.B."/>
            <person name="Delwiche C.F."/>
            <person name="Dyhrman S.T."/>
            <person name="Glockner G."/>
            <person name="John U."/>
            <person name="Richards T."/>
            <person name="Worden A.Z."/>
            <person name="Zhang X."/>
            <person name="Grigoriev I.V."/>
            <person name="Allen A.E."/>
            <person name="Bidle K."/>
            <person name="Borodovsky M."/>
            <person name="Bowler C."/>
            <person name="Brownlee C."/>
            <person name="Cock J.M."/>
            <person name="Elias M."/>
            <person name="Gladyshev V.N."/>
            <person name="Groth M."/>
            <person name="Guda C."/>
            <person name="Hadaegh A."/>
            <person name="Iglesias-Rodriguez M.D."/>
            <person name="Jenkins J."/>
            <person name="Jones B.M."/>
            <person name="Lawson T."/>
            <person name="Leese F."/>
            <person name="Lindquist E."/>
            <person name="Lobanov A."/>
            <person name="Lomsadze A."/>
            <person name="Malik S.B."/>
            <person name="Marsh M.E."/>
            <person name="Mackinder L."/>
            <person name="Mock T."/>
            <person name="Mueller-Roeber B."/>
            <person name="Pagarete A."/>
            <person name="Parker M."/>
            <person name="Probert I."/>
            <person name="Quesneville H."/>
            <person name="Raines C."/>
            <person name="Rensing S.A."/>
            <person name="Riano-Pachon D.M."/>
            <person name="Richier S."/>
            <person name="Rokitta S."/>
            <person name="Shiraiwa Y."/>
            <person name="Soanes D.M."/>
            <person name="van der Giezen M."/>
            <person name="Wahlund T.M."/>
            <person name="Williams B."/>
            <person name="Wilson W."/>
            <person name="Wolfe G."/>
            <person name="Wurch L.L."/>
        </authorList>
    </citation>
    <scope>NUCLEOTIDE SEQUENCE</scope>
</reference>
<proteinExistence type="predicted"/>
<dbReference type="HOGENOM" id="CLU_765995_0_0_1"/>
<keyword evidence="2" id="KW-1185">Reference proteome</keyword>
<dbReference type="GeneID" id="17271002"/>
<dbReference type="AlphaFoldDB" id="A0A0D3JPM1"/>
<dbReference type="PaxDb" id="2903-EOD25456"/>
<reference evidence="1" key="2">
    <citation type="submission" date="2024-10" db="UniProtKB">
        <authorList>
            <consortium name="EnsemblProtists"/>
        </authorList>
    </citation>
    <scope>IDENTIFICATION</scope>
</reference>
<dbReference type="KEGG" id="ehx:EMIHUDRAFT_237681"/>